<feature type="transmembrane region" description="Helical" evidence="1">
    <location>
        <begin position="47"/>
        <end position="71"/>
    </location>
</feature>
<dbReference type="STRING" id="568899.SAMN05192534_11182"/>
<keyword evidence="1" id="KW-0812">Transmembrane</keyword>
<feature type="transmembrane region" description="Helical" evidence="1">
    <location>
        <begin position="151"/>
        <end position="173"/>
    </location>
</feature>
<reference evidence="2 3" key="1">
    <citation type="submission" date="2016-10" db="EMBL/GenBank/DDBJ databases">
        <authorList>
            <person name="de Groot N.N."/>
        </authorList>
    </citation>
    <scope>NUCLEOTIDE SEQUENCE [LARGE SCALE GENOMIC DNA]</scope>
    <source>
        <strain evidence="2 3">DSM 21632</strain>
    </source>
</reference>
<sequence>MAKTTTMFIEHIINGFHFFLSLLLFVLIITGFQLIDLNTIQSFIMNGGLISHFIFLLPTIYTLGLLIDNVVDDKIFDRQEKKLRNKYITDQSQSGRKLIMLTKDDNQRRQLDYIRTKIRITRTASFNFGVLTSLSVLFTIIHLRGFLDGQVLLVVVLEVIVGGLLTYLAYWSWKSNTKTYCKRVVDGFKLLELKHHQQEPAQIAAEDETDNYNFFNA</sequence>
<keyword evidence="1" id="KW-0472">Membrane</keyword>
<dbReference type="Proteomes" id="UP000199163">
    <property type="component" value="Unassembled WGS sequence"/>
</dbReference>
<accession>A0A1G8F818</accession>
<name>A0A1G8F818_9BACI</name>
<dbReference type="RefSeq" id="WP_091273674.1">
    <property type="nucleotide sequence ID" value="NZ_FNDK01000011.1"/>
</dbReference>
<organism evidence="2 3">
    <name type="scientific">Alteribacillus persepolensis</name>
    <dbReference type="NCBI Taxonomy" id="568899"/>
    <lineage>
        <taxon>Bacteria</taxon>
        <taxon>Bacillati</taxon>
        <taxon>Bacillota</taxon>
        <taxon>Bacilli</taxon>
        <taxon>Bacillales</taxon>
        <taxon>Bacillaceae</taxon>
        <taxon>Alteribacillus</taxon>
    </lineage>
</organism>
<dbReference type="AlphaFoldDB" id="A0A1G8F818"/>
<feature type="transmembrane region" description="Helical" evidence="1">
    <location>
        <begin position="124"/>
        <end position="145"/>
    </location>
</feature>
<evidence type="ECO:0000313" key="3">
    <source>
        <dbReference type="Proteomes" id="UP000199163"/>
    </source>
</evidence>
<dbReference type="OrthoDB" id="2972205at2"/>
<keyword evidence="3" id="KW-1185">Reference proteome</keyword>
<feature type="transmembrane region" description="Helical" evidence="1">
    <location>
        <begin position="12"/>
        <end position="35"/>
    </location>
</feature>
<proteinExistence type="predicted"/>
<dbReference type="EMBL" id="FNDK01000011">
    <property type="protein sequence ID" value="SDH78261.1"/>
    <property type="molecule type" value="Genomic_DNA"/>
</dbReference>
<protein>
    <submittedName>
        <fullName evidence="2">Uncharacterized protein</fullName>
    </submittedName>
</protein>
<evidence type="ECO:0000313" key="2">
    <source>
        <dbReference type="EMBL" id="SDH78261.1"/>
    </source>
</evidence>
<keyword evidence="1" id="KW-1133">Transmembrane helix</keyword>
<evidence type="ECO:0000256" key="1">
    <source>
        <dbReference type="SAM" id="Phobius"/>
    </source>
</evidence>
<gene>
    <name evidence="2" type="ORF">SAMN05192534_11182</name>
</gene>